<dbReference type="BioCyc" id="PSP1104324:GJSN-1441-MONOMER"/>
<dbReference type="SUPFAM" id="SSF52540">
    <property type="entry name" value="P-loop containing nucleoside triphosphate hydrolases"/>
    <property type="match status" value="1"/>
</dbReference>
<keyword evidence="2" id="KW-1185">Reference proteome</keyword>
<dbReference type="AlphaFoldDB" id="G7VES4"/>
<dbReference type="STRING" id="1104324.P186_1467"/>
<dbReference type="KEGG" id="pyr:P186_1467"/>
<accession>G7VES4</accession>
<evidence type="ECO:0008006" key="3">
    <source>
        <dbReference type="Google" id="ProtNLM"/>
    </source>
</evidence>
<dbReference type="GO" id="GO:0000725">
    <property type="term" value="P:recombinational repair"/>
    <property type="evidence" value="ECO:0007669"/>
    <property type="project" value="TreeGrafter"/>
</dbReference>
<name>G7VES4_9CREN</name>
<dbReference type="InterPro" id="IPR027417">
    <property type="entry name" value="P-loop_NTPase"/>
</dbReference>
<protein>
    <recommendedName>
        <fullName evidence="3">AAA ATPase</fullName>
    </recommendedName>
</protein>
<reference evidence="1 2" key="1">
    <citation type="journal article" date="2012" name="J. Bacteriol.">
        <title>Complete genome sequence of strain 1860, a crenarchaeon of the genus pyrobaculum able to grow with various electron acceptors.</title>
        <authorList>
            <person name="Mardanov A.V."/>
            <person name="Gumerov V.M."/>
            <person name="Slobodkina G.B."/>
            <person name="Beletsky A.V."/>
            <person name="Bonch-Osmolovskaya E.A."/>
            <person name="Ravin N.V."/>
            <person name="Skryabin K.G."/>
        </authorList>
    </citation>
    <scope>NUCLEOTIDE SEQUENCE [LARGE SCALE GENOMIC DNA]</scope>
    <source>
        <strain evidence="1 2">1860</strain>
    </source>
</reference>
<proteinExistence type="predicted"/>
<dbReference type="Proteomes" id="UP000005867">
    <property type="component" value="Chromosome"/>
</dbReference>
<dbReference type="PANTHER" id="PTHR32472:SF10">
    <property type="entry name" value="DNA REPAIR PROTEIN RADA-LIKE PROTEIN"/>
    <property type="match status" value="1"/>
</dbReference>
<dbReference type="Gene3D" id="3.40.50.300">
    <property type="entry name" value="P-loop containing nucleotide triphosphate hydrolases"/>
    <property type="match status" value="1"/>
</dbReference>
<dbReference type="eggNOG" id="arCOG01176">
    <property type="taxonomic scope" value="Archaea"/>
</dbReference>
<gene>
    <name evidence="1" type="ORF">P186_1467</name>
</gene>
<dbReference type="HOGENOM" id="CLU_071989_0_0_2"/>
<organism evidence="1 2">
    <name type="scientific">Pyrobaculum ferrireducens</name>
    <dbReference type="NCBI Taxonomy" id="1104324"/>
    <lineage>
        <taxon>Archaea</taxon>
        <taxon>Thermoproteota</taxon>
        <taxon>Thermoprotei</taxon>
        <taxon>Thermoproteales</taxon>
        <taxon>Thermoproteaceae</taxon>
        <taxon>Pyrobaculum</taxon>
    </lineage>
</organism>
<evidence type="ECO:0000313" key="1">
    <source>
        <dbReference type="EMBL" id="AET32890.1"/>
    </source>
</evidence>
<dbReference type="EMBL" id="CP003098">
    <property type="protein sequence ID" value="AET32890.1"/>
    <property type="molecule type" value="Genomic_DNA"/>
</dbReference>
<dbReference type="PANTHER" id="PTHR32472">
    <property type="entry name" value="DNA REPAIR PROTEIN RADA"/>
    <property type="match status" value="1"/>
</dbReference>
<sequence length="328" mass="36734">MVYGPPGSGKTSVAAKLADKVANRVLWISTNEPPGVLKEVFMRVGARADKFYVFDFPRAFRGNIAKFVADHIHEYEALVVDSVNGIAPRGEKLEELVHGFLYQLAKDMPIIAVVEGVHRQVFYIADNLVRVGYKENAVGHTVRYIKLVKSRFAPPSERLLFDFVEGVGLVYVYTPRRPQVAKIPLQEDASLLGLGELYKSQIVGVYGRDKKALAKKLEEIAAARDVFYLSLFPATTLPAELDEDKMRIATTFKDIVEVLYNIYTGRLKPWVFAVSGLRDLERVLGNDVVDYITAVASAAKYVDYVLDLELETEGARLSENFLDVKIRV</sequence>
<dbReference type="FunFam" id="3.40.50.300:FF:003503">
    <property type="entry name" value="P. aerophilum family 417, putative ATP binding"/>
    <property type="match status" value="1"/>
</dbReference>
<evidence type="ECO:0000313" key="2">
    <source>
        <dbReference type="Proteomes" id="UP000005867"/>
    </source>
</evidence>